<evidence type="ECO:0000256" key="1">
    <source>
        <dbReference type="SAM" id="Phobius"/>
    </source>
</evidence>
<keyword evidence="3" id="KW-1185">Reference proteome</keyword>
<evidence type="ECO:0008006" key="4">
    <source>
        <dbReference type="Google" id="ProtNLM"/>
    </source>
</evidence>
<dbReference type="InterPro" id="IPR046657">
    <property type="entry name" value="DUF6766"/>
</dbReference>
<dbReference type="RefSeq" id="WP_281487638.1">
    <property type="nucleotide sequence ID" value="NZ_CP159582.1"/>
</dbReference>
<keyword evidence="1" id="KW-0812">Transmembrane</keyword>
<dbReference type="AlphaFoldDB" id="A0AAW6T454"/>
<keyword evidence="1" id="KW-1133">Transmembrane helix</keyword>
<accession>A0AAW6T454</accession>
<sequence length="230" mass="25584">MSINRIPTGVRNHALSFAFGVIFLAALIAQSIVGHIDHNEIQVAHGMPEVSYWHFITSSSFAVDVAENWQSEYLQFFLFILGTIWFVQKGSPESKKPGDEGPQSDKDQLVGEYAQEDSPKWVRMGGWREKVFSNSLLLVMGAIFLLSWWAQSVTGVVAYNQDQAMHGDPAIGWLDYIASADFWNRTLQNWQSEFLAVGSMAALAIYLRQRGSAESKKVGAPHLDTADAGE</sequence>
<evidence type="ECO:0000313" key="3">
    <source>
        <dbReference type="Proteomes" id="UP001321506"/>
    </source>
</evidence>
<feature type="transmembrane region" description="Helical" evidence="1">
    <location>
        <begin position="69"/>
        <end position="87"/>
    </location>
</feature>
<keyword evidence="1" id="KW-0472">Membrane</keyword>
<gene>
    <name evidence="2" type="ORF">QF206_02620</name>
</gene>
<reference evidence="2 3" key="1">
    <citation type="submission" date="2023-04" db="EMBL/GenBank/DDBJ databases">
        <title>Klugiella caeni sp. nov. isolated from the sludge of biochemical tank.</title>
        <authorList>
            <person name="Geng K."/>
        </authorList>
    </citation>
    <scope>NUCLEOTIDE SEQUENCE [LARGE SCALE GENOMIC DNA]</scope>
    <source>
        <strain evidence="2 3">YN-L-19</strain>
    </source>
</reference>
<dbReference type="Proteomes" id="UP001321506">
    <property type="component" value="Unassembled WGS sequence"/>
</dbReference>
<protein>
    <recommendedName>
        <fullName evidence="4">DUF4328 domain-containing protein</fullName>
    </recommendedName>
</protein>
<name>A0AAW6T454_9MICO</name>
<evidence type="ECO:0000313" key="2">
    <source>
        <dbReference type="EMBL" id="MDI2097861.1"/>
    </source>
</evidence>
<proteinExistence type="predicted"/>
<organism evidence="2 3">
    <name type="scientific">Ruicaihuangia caeni</name>
    <dbReference type="NCBI Taxonomy" id="3042517"/>
    <lineage>
        <taxon>Bacteria</taxon>
        <taxon>Bacillati</taxon>
        <taxon>Actinomycetota</taxon>
        <taxon>Actinomycetes</taxon>
        <taxon>Micrococcales</taxon>
        <taxon>Microbacteriaceae</taxon>
        <taxon>Ruicaihuangia</taxon>
    </lineage>
</organism>
<comment type="caution">
    <text evidence="2">The sequence shown here is derived from an EMBL/GenBank/DDBJ whole genome shotgun (WGS) entry which is preliminary data.</text>
</comment>
<feature type="transmembrane region" description="Helical" evidence="1">
    <location>
        <begin position="12"/>
        <end position="33"/>
    </location>
</feature>
<dbReference type="EMBL" id="JASATX010000001">
    <property type="protein sequence ID" value="MDI2097861.1"/>
    <property type="molecule type" value="Genomic_DNA"/>
</dbReference>
<feature type="transmembrane region" description="Helical" evidence="1">
    <location>
        <begin position="190"/>
        <end position="207"/>
    </location>
</feature>
<feature type="transmembrane region" description="Helical" evidence="1">
    <location>
        <begin position="131"/>
        <end position="150"/>
    </location>
</feature>
<dbReference type="Pfam" id="PF20554">
    <property type="entry name" value="DUF6766"/>
    <property type="match status" value="1"/>
</dbReference>